<feature type="region of interest" description="Disordered" evidence="1">
    <location>
        <begin position="151"/>
        <end position="177"/>
    </location>
</feature>
<evidence type="ECO:0000313" key="3">
    <source>
        <dbReference type="Proteomes" id="UP000483820"/>
    </source>
</evidence>
<gene>
    <name evidence="2" type="ORF">GCK72_015266</name>
</gene>
<organism evidence="2 3">
    <name type="scientific">Caenorhabditis remanei</name>
    <name type="common">Caenorhabditis vulgaris</name>
    <dbReference type="NCBI Taxonomy" id="31234"/>
    <lineage>
        <taxon>Eukaryota</taxon>
        <taxon>Metazoa</taxon>
        <taxon>Ecdysozoa</taxon>
        <taxon>Nematoda</taxon>
        <taxon>Chromadorea</taxon>
        <taxon>Rhabditida</taxon>
        <taxon>Rhabditina</taxon>
        <taxon>Rhabditomorpha</taxon>
        <taxon>Rhabditoidea</taxon>
        <taxon>Rhabditidae</taxon>
        <taxon>Peloderinae</taxon>
        <taxon>Caenorhabditis</taxon>
    </lineage>
</organism>
<accession>A0A6A5GW21</accession>
<dbReference type="EMBL" id="WUAV01000004">
    <property type="protein sequence ID" value="KAF1758806.1"/>
    <property type="molecule type" value="Genomic_DNA"/>
</dbReference>
<protein>
    <submittedName>
        <fullName evidence="2">Uncharacterized protein</fullName>
    </submittedName>
</protein>
<name>A0A6A5GW21_CAERE</name>
<feature type="compositionally biased region" description="Polar residues" evidence="1">
    <location>
        <begin position="153"/>
        <end position="167"/>
    </location>
</feature>
<dbReference type="InterPro" id="IPR005312">
    <property type="entry name" value="DUF1759"/>
</dbReference>
<dbReference type="KEGG" id="crq:GCK72_015266"/>
<comment type="caution">
    <text evidence="2">The sequence shown here is derived from an EMBL/GenBank/DDBJ whole genome shotgun (WGS) entry which is preliminary data.</text>
</comment>
<feature type="region of interest" description="Disordered" evidence="1">
    <location>
        <begin position="1"/>
        <end position="31"/>
    </location>
</feature>
<dbReference type="GeneID" id="78775996"/>
<sequence>MLRHPNHRTSTSPPSRKARSFPTEKEQLRVSPTKAEITRTVTKAKALATAAEAVLLLLKDPTIKHSDVIDEKTLRSAASLTFQMKAVVAKIEDFDSYIYNQFQKPELKDSPDRETLFRDVTNPLLGSGADSSQKKLAAQIAEMESVLMGYGQPLSSFQPSNQPQDPQVSDPRDDMENYINEPHLSQETINLVNERPCSIESPASSRTITSSQSRDLSMMFSDSAFPNRTKELQQSLIAENRGLQEENAKHFRAQYEENQTRLALETKGLQCREYLQTELTRVQATEDKWTSELKQHEQREAQESASQRPDVAITTISPFELSVVRPNTAPAVESFEPSADNRVAPSFRSANQINNLNIEPKTAETPNATNRLDINDLMNAFLSISQNQRIGAHIHERDESVRSRATSRRTQARRSARSQSSYVRRYEREESSESEDESNHPVPSRTATIRRNRSLSPEPTPRKNGLKIETRLKFLQNFDGTNDLDLFQTLFTNFVLNDDELSPEEKRAVLMNHITGPATICVSHAKDSKTAIAVTFISLNKVYGKANSKHNLLKKLESLPFHQTDPETMRQDAVSLTNVLQQLKDRGLPADDHMTMWAIACKLPEKMQKSLAKYTVKIGEALTHDLILDRISRDIETMALEQTYVSQRNSEANELSESYVTTNLSNINSSKHRTPAQFNQNNQRERERKLVYDPAQFPFEYVDPVPKSKLEGYYTPGSKGVNLKIISRTFPLSEKEPRPCNVCQGNHNEIRCTLKSHEFREMCKRKGLCPICARKHDITVCVYPYRCGYCNGLHHLGGCPQKEFYRDKRNYVIF</sequence>
<evidence type="ECO:0000313" key="2">
    <source>
        <dbReference type="EMBL" id="KAF1758806.1"/>
    </source>
</evidence>
<proteinExistence type="predicted"/>
<dbReference type="RefSeq" id="XP_053585515.1">
    <property type="nucleotide sequence ID" value="XM_053730743.1"/>
</dbReference>
<feature type="region of interest" description="Disordered" evidence="1">
    <location>
        <begin position="393"/>
        <end position="464"/>
    </location>
</feature>
<dbReference type="Proteomes" id="UP000483820">
    <property type="component" value="Chromosome IV"/>
</dbReference>
<dbReference type="CTD" id="78775996"/>
<evidence type="ECO:0000256" key="1">
    <source>
        <dbReference type="SAM" id="MobiDB-lite"/>
    </source>
</evidence>
<dbReference type="Pfam" id="PF03564">
    <property type="entry name" value="DUF1759"/>
    <property type="match status" value="1"/>
</dbReference>
<feature type="compositionally biased region" description="Basic residues" evidence="1">
    <location>
        <begin position="405"/>
        <end position="416"/>
    </location>
</feature>
<reference evidence="2 3" key="1">
    <citation type="submission" date="2019-12" db="EMBL/GenBank/DDBJ databases">
        <title>Chromosome-level assembly of the Caenorhabditis remanei genome.</title>
        <authorList>
            <person name="Teterina A.A."/>
            <person name="Willis J.H."/>
            <person name="Phillips P.C."/>
        </authorList>
    </citation>
    <scope>NUCLEOTIDE SEQUENCE [LARGE SCALE GENOMIC DNA]</scope>
    <source>
        <strain evidence="2 3">PX506</strain>
        <tissue evidence="2">Whole organism</tissue>
    </source>
</reference>
<feature type="compositionally biased region" description="Basic and acidic residues" evidence="1">
    <location>
        <begin position="393"/>
        <end position="402"/>
    </location>
</feature>
<dbReference type="AlphaFoldDB" id="A0A6A5GW21"/>